<evidence type="ECO:0000256" key="4">
    <source>
        <dbReference type="ARBA" id="ARBA00025078"/>
    </source>
</evidence>
<sequence length="91" mass="10111">MINEQDLKQAVALFYDGETTPTITAQGEGKTAEEIIAIARNNGVTLCENKHLLELLMTLELGDEIPEHLYTAIAQIIAFAYQLQDKHPDTL</sequence>
<dbReference type="Proteomes" id="UP000242502">
    <property type="component" value="Unassembled WGS sequence"/>
</dbReference>
<dbReference type="InterPro" id="IPR029025">
    <property type="entry name" value="T3SS_substrate_exporter_C"/>
</dbReference>
<dbReference type="EMBL" id="MDLC01000005">
    <property type="protein sequence ID" value="ODS24734.1"/>
    <property type="molecule type" value="Genomic_DNA"/>
</dbReference>
<keyword evidence="5" id="KW-0966">Cell projection</keyword>
<dbReference type="SUPFAM" id="SSF160544">
    <property type="entry name" value="EscU C-terminal domain-like"/>
    <property type="match status" value="1"/>
</dbReference>
<gene>
    <name evidence="5" type="ORF">AB835_02395</name>
</gene>
<reference evidence="5 6" key="1">
    <citation type="journal article" date="2016" name="Appl. Environ. Microbiol.">
        <title>Lack of Overt Genome Reduction in the Bryostatin-Producing Bryozoan Symbiont "Candidatus Endobugula sertula".</title>
        <authorList>
            <person name="Miller I.J."/>
            <person name="Vanee N."/>
            <person name="Fong S.S."/>
            <person name="Lim-Fong G.E."/>
            <person name="Kwan J.C."/>
        </authorList>
    </citation>
    <scope>NUCLEOTIDE SEQUENCE [LARGE SCALE GENOMIC DNA]</scope>
    <source>
        <strain evidence="5">AB1-4</strain>
    </source>
</reference>
<dbReference type="PANTHER" id="PTHR30531:SF12">
    <property type="entry name" value="FLAGELLAR BIOSYNTHETIC PROTEIN FLHB"/>
    <property type="match status" value="1"/>
</dbReference>
<dbReference type="InterPro" id="IPR006135">
    <property type="entry name" value="T3SS_substrate_exporter"/>
</dbReference>
<accession>A0A1D2QT49</accession>
<comment type="similarity">
    <text evidence="1">Belongs to the type III secretion exporter family.</text>
</comment>
<evidence type="ECO:0000313" key="6">
    <source>
        <dbReference type="Proteomes" id="UP000242502"/>
    </source>
</evidence>
<keyword evidence="3" id="KW-0653">Protein transport</keyword>
<keyword evidence="5" id="KW-0969">Cilium</keyword>
<comment type="caution">
    <text evidence="5">The sequence shown here is derived from an EMBL/GenBank/DDBJ whole genome shotgun (WGS) entry which is preliminary data.</text>
</comment>
<keyword evidence="3" id="KW-0813">Transport</keyword>
<dbReference type="GO" id="GO:0005886">
    <property type="term" value="C:plasma membrane"/>
    <property type="evidence" value="ECO:0007669"/>
    <property type="project" value="TreeGrafter"/>
</dbReference>
<comment type="function">
    <text evidence="4">Required for formation of the rod structure in the basal body of the flagellar apparatus. Together with FliI and FliH, may constitute the export apparatus of flagellin.</text>
</comment>
<keyword evidence="3" id="KW-1006">Bacterial flagellum protein export</keyword>
<proteinExistence type="inferred from homology"/>
<organism evidence="5 6">
    <name type="scientific">Candidatus Endobugula sertula</name>
    <name type="common">Bugula neritina bacterial symbiont</name>
    <dbReference type="NCBI Taxonomy" id="62101"/>
    <lineage>
        <taxon>Bacteria</taxon>
        <taxon>Pseudomonadati</taxon>
        <taxon>Pseudomonadota</taxon>
        <taxon>Gammaproteobacteria</taxon>
        <taxon>Cellvibrionales</taxon>
        <taxon>Cellvibrionaceae</taxon>
        <taxon>Candidatus Endobugula</taxon>
    </lineage>
</organism>
<dbReference type="GO" id="GO:0009306">
    <property type="term" value="P:protein secretion"/>
    <property type="evidence" value="ECO:0007669"/>
    <property type="project" value="InterPro"/>
</dbReference>
<dbReference type="Pfam" id="PF01312">
    <property type="entry name" value="Bac_export_2"/>
    <property type="match status" value="1"/>
</dbReference>
<dbReference type="AlphaFoldDB" id="A0A1D2QT49"/>
<name>A0A1D2QT49_9GAMM</name>
<evidence type="ECO:0000256" key="1">
    <source>
        <dbReference type="ARBA" id="ARBA00010690"/>
    </source>
</evidence>
<evidence type="ECO:0000256" key="3">
    <source>
        <dbReference type="ARBA" id="ARBA00023225"/>
    </source>
</evidence>
<dbReference type="STRING" id="62101.AB835_02395"/>
<evidence type="ECO:0000256" key="2">
    <source>
        <dbReference type="ARBA" id="ARBA00021622"/>
    </source>
</evidence>
<evidence type="ECO:0000313" key="5">
    <source>
        <dbReference type="EMBL" id="ODS24734.1"/>
    </source>
</evidence>
<keyword evidence="5" id="KW-0282">Flagellum</keyword>
<dbReference type="Gene3D" id="3.40.1690.10">
    <property type="entry name" value="secretion proteins EscU"/>
    <property type="match status" value="1"/>
</dbReference>
<protein>
    <recommendedName>
        <fullName evidence="2">Flagellar biosynthetic protein FlhB</fullName>
    </recommendedName>
</protein>
<dbReference type="PANTHER" id="PTHR30531">
    <property type="entry name" value="FLAGELLAR BIOSYNTHETIC PROTEIN FLHB"/>
    <property type="match status" value="1"/>
</dbReference>